<dbReference type="Proteomes" id="UP000591073">
    <property type="component" value="Unassembled WGS sequence"/>
</dbReference>
<dbReference type="OrthoDB" id="20839at2759"/>
<name>A0A7L0RKA8_GLABR</name>
<evidence type="ECO:0000256" key="1">
    <source>
        <dbReference type="SAM" id="MobiDB-lite"/>
    </source>
</evidence>
<feature type="compositionally biased region" description="Basic and acidic residues" evidence="1">
    <location>
        <begin position="163"/>
        <end position="172"/>
    </location>
</feature>
<proteinExistence type="predicted"/>
<dbReference type="EMBL" id="VXAP01000073">
    <property type="protein sequence ID" value="NXL29748.1"/>
    <property type="molecule type" value="Genomic_DNA"/>
</dbReference>
<gene>
    <name evidence="2" type="primary">Jade1_1</name>
    <name evidence="2" type="ORF">GLABRA_R11091</name>
</gene>
<organism evidence="2 3">
    <name type="scientific">Glaucidium brasilianum</name>
    <name type="common">Ferruginous pygmy-owl</name>
    <dbReference type="NCBI Taxonomy" id="78217"/>
    <lineage>
        <taxon>Eukaryota</taxon>
        <taxon>Metazoa</taxon>
        <taxon>Chordata</taxon>
        <taxon>Craniata</taxon>
        <taxon>Vertebrata</taxon>
        <taxon>Euteleostomi</taxon>
        <taxon>Archelosauria</taxon>
        <taxon>Archosauria</taxon>
        <taxon>Dinosauria</taxon>
        <taxon>Saurischia</taxon>
        <taxon>Theropoda</taxon>
        <taxon>Coelurosauria</taxon>
        <taxon>Aves</taxon>
        <taxon>Neognathae</taxon>
        <taxon>Neoaves</taxon>
        <taxon>Telluraves</taxon>
        <taxon>Strigiformes</taxon>
        <taxon>Strigidae</taxon>
        <taxon>Glaucidium</taxon>
    </lineage>
</organism>
<feature type="non-terminal residue" evidence="2">
    <location>
        <position position="1"/>
    </location>
</feature>
<evidence type="ECO:0000313" key="2">
    <source>
        <dbReference type="EMBL" id="NXL29748.1"/>
    </source>
</evidence>
<feature type="compositionally biased region" description="Polar residues" evidence="1">
    <location>
        <begin position="98"/>
        <end position="121"/>
    </location>
</feature>
<feature type="compositionally biased region" description="Basic residues" evidence="1">
    <location>
        <begin position="87"/>
        <end position="97"/>
    </location>
</feature>
<dbReference type="AlphaFoldDB" id="A0A7L0RKA8"/>
<feature type="non-terminal residue" evidence="2">
    <location>
        <position position="216"/>
    </location>
</feature>
<accession>A0A7L0RKA8</accession>
<feature type="compositionally biased region" description="Basic and acidic residues" evidence="1">
    <location>
        <begin position="206"/>
        <end position="216"/>
    </location>
</feature>
<protein>
    <submittedName>
        <fullName evidence="2">JADE1 protein</fullName>
    </submittedName>
</protein>
<reference evidence="2 3" key="1">
    <citation type="submission" date="2019-09" db="EMBL/GenBank/DDBJ databases">
        <title>Bird 10,000 Genomes (B10K) Project - Family phase.</title>
        <authorList>
            <person name="Zhang G."/>
        </authorList>
    </citation>
    <scope>NUCLEOTIDE SEQUENCE [LARGE SCALE GENOMIC DNA]</scope>
    <source>
        <strain evidence="2">B10K-DU-008-63</strain>
    </source>
</reference>
<feature type="region of interest" description="Disordered" evidence="1">
    <location>
        <begin position="83"/>
        <end position="125"/>
    </location>
</feature>
<evidence type="ECO:0000313" key="3">
    <source>
        <dbReference type="Proteomes" id="UP000591073"/>
    </source>
</evidence>
<comment type="caution">
    <text evidence="2">The sequence shown here is derived from an EMBL/GenBank/DDBJ whole genome shotgun (WGS) entry which is preliminary data.</text>
</comment>
<feature type="region of interest" description="Disordered" evidence="1">
    <location>
        <begin position="142"/>
        <end position="216"/>
    </location>
</feature>
<keyword evidence="3" id="KW-1185">Reference proteome</keyword>
<sequence>VRNLTYMVTRREKIKRSVCKVQEQIFNIYTKQLEQERVSGVPSSFSSMENTVLFNSPSLGPNAPKIEDLKWHSAFFRKQMGTSLTHSLKKPHKRHSVRNSSGNDSKSVMGQPSQREGSTAPSGFLNFDKTFAETRIVSAQQKNGIVIPDHRKRRDNRPQGEMIKAELKEKTSKHNHKPLRPTELSQRQSENKRAVNHSSGRSAPGTRRDLVPKCNG</sequence>